<name>A0ABR0SCZ0_9HYPO</name>
<evidence type="ECO:0008006" key="6">
    <source>
        <dbReference type="Google" id="ProtNLM"/>
    </source>
</evidence>
<feature type="coiled-coil region" evidence="1">
    <location>
        <begin position="57"/>
        <end position="84"/>
    </location>
</feature>
<evidence type="ECO:0000313" key="4">
    <source>
        <dbReference type="EMBL" id="KAK5990025.1"/>
    </source>
</evidence>
<dbReference type="Pfam" id="PF25540">
    <property type="entry name" value="DUF7923"/>
    <property type="match status" value="1"/>
</dbReference>
<feature type="domain" description="Tandem CCCH zinc finger" evidence="3">
    <location>
        <begin position="387"/>
        <end position="435"/>
    </location>
</feature>
<reference evidence="4 5" key="1">
    <citation type="submission" date="2024-01" db="EMBL/GenBank/DDBJ databases">
        <title>Complete genome of Cladobotryum mycophilum ATHUM6906.</title>
        <authorList>
            <person name="Christinaki A.C."/>
            <person name="Myridakis A.I."/>
            <person name="Kouvelis V.N."/>
        </authorList>
    </citation>
    <scope>NUCLEOTIDE SEQUENCE [LARGE SCALE GENOMIC DNA]</scope>
    <source>
        <strain evidence="4 5">ATHUM6906</strain>
    </source>
</reference>
<dbReference type="PANTHER" id="PTHR37543">
    <property type="entry name" value="CCCH ZINC FINGER DNA BINDING PROTEIN (AFU_ORTHOLOGUE AFUA_5G12760)"/>
    <property type="match status" value="1"/>
</dbReference>
<evidence type="ECO:0000313" key="5">
    <source>
        <dbReference type="Proteomes" id="UP001338125"/>
    </source>
</evidence>
<dbReference type="Pfam" id="PF25543">
    <property type="entry name" value="zf-CCCH_tandem"/>
    <property type="match status" value="1"/>
</dbReference>
<evidence type="ECO:0000259" key="2">
    <source>
        <dbReference type="Pfam" id="PF25540"/>
    </source>
</evidence>
<proteinExistence type="predicted"/>
<dbReference type="InterPro" id="IPR057654">
    <property type="entry name" value="Znf-CCCH_tandem"/>
</dbReference>
<keyword evidence="1" id="KW-0175">Coiled coil</keyword>
<organism evidence="4 5">
    <name type="scientific">Cladobotryum mycophilum</name>
    <dbReference type="NCBI Taxonomy" id="491253"/>
    <lineage>
        <taxon>Eukaryota</taxon>
        <taxon>Fungi</taxon>
        <taxon>Dikarya</taxon>
        <taxon>Ascomycota</taxon>
        <taxon>Pezizomycotina</taxon>
        <taxon>Sordariomycetes</taxon>
        <taxon>Hypocreomycetidae</taxon>
        <taxon>Hypocreales</taxon>
        <taxon>Hypocreaceae</taxon>
        <taxon>Cladobotryum</taxon>
    </lineage>
</organism>
<gene>
    <name evidence="4" type="ORF">PT974_08288</name>
</gene>
<dbReference type="Proteomes" id="UP001338125">
    <property type="component" value="Unassembled WGS sequence"/>
</dbReference>
<evidence type="ECO:0000259" key="3">
    <source>
        <dbReference type="Pfam" id="PF25543"/>
    </source>
</evidence>
<comment type="caution">
    <text evidence="4">The sequence shown here is derived from an EMBL/GenBank/DDBJ whole genome shotgun (WGS) entry which is preliminary data.</text>
</comment>
<accession>A0ABR0SCZ0</accession>
<sequence length="439" mass="49838">MSDHQDQLKQLSETWVKVQREDENKNLLISGLFIHIEGLAKRLVEAEMELRDRKDMLDLKRSQLDRNEKRLQDLERQNERHIFTMVVIDGDNMPFQDELVREGLAGGKRTASLLKQAVEEDIKTRLPSIPQHSQVMIRVYANMKGLAKKYKEVLPELGSFDDFVRGFNTVDPLCDYIDAGNGKECADEKIKASFKFGLNDVHCRQIFFGGAADNGYARVLDSYLEDKTICDQITLLEGPPFAYEMAQIKDRFQTVFFEKVFRSKQLPSNSPTNRRASIITPPGSPLPSHTSMDYASAAAKAPAVNPALLSPLTESKPSLTAHTVVLRNKLGQRVDSRLSYSQHDYMGLKDRKLCNNFHLLGRCYYFDKYGKCHHEHGETLTHNQREALRAIARQSPCSNGLSCSETDCVSGHHCPRSPCTLTACWFAKEMHDVEQQVVN</sequence>
<keyword evidence="5" id="KW-1185">Reference proteome</keyword>
<feature type="domain" description="DUF7923" evidence="2">
    <location>
        <begin position="80"/>
        <end position="261"/>
    </location>
</feature>
<protein>
    <recommendedName>
        <fullName evidence="6">C3H1-type domain-containing protein</fullName>
    </recommendedName>
</protein>
<dbReference type="InterPro" id="IPR057683">
    <property type="entry name" value="DUF7923"/>
</dbReference>
<evidence type="ECO:0000256" key="1">
    <source>
        <dbReference type="SAM" id="Coils"/>
    </source>
</evidence>
<dbReference type="PANTHER" id="PTHR37543:SF1">
    <property type="entry name" value="CCCH ZINC FINGER DNA BINDING PROTEIN (AFU_ORTHOLOGUE AFUA_5G12760)"/>
    <property type="match status" value="1"/>
</dbReference>
<dbReference type="EMBL" id="JAVFKD010000014">
    <property type="protein sequence ID" value="KAK5990025.1"/>
    <property type="molecule type" value="Genomic_DNA"/>
</dbReference>